<dbReference type="InterPro" id="IPR029069">
    <property type="entry name" value="HotDog_dom_sf"/>
</dbReference>
<dbReference type="KEGG" id="cvr:CHLNCDRAFT_143557"/>
<dbReference type="GO" id="GO:0006633">
    <property type="term" value="P:fatty acid biosynthetic process"/>
    <property type="evidence" value="ECO:0007669"/>
    <property type="project" value="InterPro"/>
</dbReference>
<proteinExistence type="predicted"/>
<reference evidence="2 3" key="1">
    <citation type="journal article" date="2010" name="Plant Cell">
        <title>The Chlorella variabilis NC64A genome reveals adaptation to photosymbiosis, coevolution with viruses, and cryptic sex.</title>
        <authorList>
            <person name="Blanc G."/>
            <person name="Duncan G."/>
            <person name="Agarkova I."/>
            <person name="Borodovsky M."/>
            <person name="Gurnon J."/>
            <person name="Kuo A."/>
            <person name="Lindquist E."/>
            <person name="Lucas S."/>
            <person name="Pangilinan J."/>
            <person name="Polle J."/>
            <person name="Salamov A."/>
            <person name="Terry A."/>
            <person name="Yamada T."/>
            <person name="Dunigan D.D."/>
            <person name="Grigoriev I.V."/>
            <person name="Claverie J.M."/>
            <person name="Van Etten J.L."/>
        </authorList>
    </citation>
    <scope>NUCLEOTIDE SEQUENCE [LARGE SCALE GENOMIC DNA]</scope>
    <source>
        <strain evidence="2 3">NC64A</strain>
    </source>
</reference>
<organism evidence="3">
    <name type="scientific">Chlorella variabilis</name>
    <name type="common">Green alga</name>
    <dbReference type="NCBI Taxonomy" id="554065"/>
    <lineage>
        <taxon>Eukaryota</taxon>
        <taxon>Viridiplantae</taxon>
        <taxon>Chlorophyta</taxon>
        <taxon>core chlorophytes</taxon>
        <taxon>Trebouxiophyceae</taxon>
        <taxon>Chlorellales</taxon>
        <taxon>Chlorellaceae</taxon>
        <taxon>Chlorella clade</taxon>
        <taxon>Chlorella</taxon>
    </lineage>
</organism>
<sequence>MTTVGRRAAGRLFALLHAKSSSVGAAPWCLTGRSLAGLASAGGGTSSGSRSPVGTDRLAPGAVFTLTKRFSPEDVAGFVALTGDSNPIHVDGGAAAAAGLPGPILPGMLLASLFPAIIGSHFPGAVYLSQTLKFKQYALVGDSFTASLTVEKSSGSRVSFGTVCRHDSTGTVVVEGTALALIQQRYSGGSASGQD</sequence>
<keyword evidence="3" id="KW-1185">Reference proteome</keyword>
<dbReference type="InterPro" id="IPR002539">
    <property type="entry name" value="MaoC-like_dom"/>
</dbReference>
<dbReference type="SUPFAM" id="SSF54637">
    <property type="entry name" value="Thioesterase/thiol ester dehydrase-isomerase"/>
    <property type="match status" value="1"/>
</dbReference>
<dbReference type="AlphaFoldDB" id="E1ZB62"/>
<dbReference type="GO" id="GO:0005835">
    <property type="term" value="C:fatty acid synthase complex"/>
    <property type="evidence" value="ECO:0007669"/>
    <property type="project" value="InterPro"/>
</dbReference>
<protein>
    <recommendedName>
        <fullName evidence="1">MaoC-like domain-containing protein</fullName>
    </recommendedName>
</protein>
<dbReference type="Gene3D" id="3.10.129.10">
    <property type="entry name" value="Hotdog Thioesterase"/>
    <property type="match status" value="1"/>
</dbReference>
<evidence type="ECO:0000313" key="2">
    <source>
        <dbReference type="EMBL" id="EFN57173.1"/>
    </source>
</evidence>
<dbReference type="eggNOG" id="KOG1206">
    <property type="taxonomic scope" value="Eukaryota"/>
</dbReference>
<dbReference type="CDD" id="cd03449">
    <property type="entry name" value="R_hydratase"/>
    <property type="match status" value="1"/>
</dbReference>
<gene>
    <name evidence="2" type="ORF">CHLNCDRAFT_143557</name>
</gene>
<evidence type="ECO:0000313" key="3">
    <source>
        <dbReference type="Proteomes" id="UP000008141"/>
    </source>
</evidence>
<feature type="domain" description="MaoC-like" evidence="1">
    <location>
        <begin position="67"/>
        <end position="153"/>
    </location>
</feature>
<dbReference type="OMA" id="DLEFHNP"/>
<dbReference type="EMBL" id="GL433840">
    <property type="protein sequence ID" value="EFN57173.1"/>
    <property type="molecule type" value="Genomic_DNA"/>
</dbReference>
<dbReference type="PRINTS" id="PR01483">
    <property type="entry name" value="FASYNTHASE"/>
</dbReference>
<dbReference type="GO" id="GO:0019171">
    <property type="term" value="F:(3R)-hydroxyacyl-[acyl-carrier-protein] dehydratase activity"/>
    <property type="evidence" value="ECO:0007669"/>
    <property type="project" value="TreeGrafter"/>
</dbReference>
<dbReference type="OrthoDB" id="3592703at2759"/>
<dbReference type="InterPro" id="IPR003965">
    <property type="entry name" value="Fatty_acid_synthase"/>
</dbReference>
<dbReference type="GO" id="GO:0005739">
    <property type="term" value="C:mitochondrion"/>
    <property type="evidence" value="ECO:0007669"/>
    <property type="project" value="TreeGrafter"/>
</dbReference>
<name>E1ZB62_CHLVA</name>
<dbReference type="FunCoup" id="E1ZB62">
    <property type="interactions" value="120"/>
</dbReference>
<dbReference type="Pfam" id="PF01575">
    <property type="entry name" value="MaoC_dehydratas"/>
    <property type="match status" value="1"/>
</dbReference>
<dbReference type="InterPro" id="IPR050965">
    <property type="entry name" value="UPF0336/Enoyl-CoA_hydratase"/>
</dbReference>
<dbReference type="GeneID" id="17356589"/>
<dbReference type="PANTHER" id="PTHR43437:SF3">
    <property type="entry name" value="HYDROXYACYL-THIOESTER DEHYDRATASE TYPE 2, MITOCHONDRIAL"/>
    <property type="match status" value="1"/>
</dbReference>
<dbReference type="STRING" id="554065.E1ZB62"/>
<dbReference type="InParanoid" id="E1ZB62"/>
<dbReference type="Proteomes" id="UP000008141">
    <property type="component" value="Unassembled WGS sequence"/>
</dbReference>
<dbReference type="GO" id="GO:0004312">
    <property type="term" value="F:fatty acid synthase activity"/>
    <property type="evidence" value="ECO:0007669"/>
    <property type="project" value="InterPro"/>
</dbReference>
<evidence type="ECO:0000259" key="1">
    <source>
        <dbReference type="Pfam" id="PF01575"/>
    </source>
</evidence>
<dbReference type="RefSeq" id="XP_005849275.1">
    <property type="nucleotide sequence ID" value="XM_005849213.1"/>
</dbReference>
<accession>E1ZB62</accession>
<dbReference type="PANTHER" id="PTHR43437">
    <property type="entry name" value="HYDROXYACYL-THIOESTER DEHYDRATASE TYPE 2, MITOCHONDRIAL-RELATED"/>
    <property type="match status" value="1"/>
</dbReference>